<dbReference type="EMBL" id="ADKX01000039">
    <property type="protein sequence ID" value="EFW04200.1"/>
    <property type="molecule type" value="Genomic_DNA"/>
</dbReference>
<dbReference type="RefSeq" id="WP_008789571.1">
    <property type="nucleotide sequence ID" value="NZ_AKCB01000001.1"/>
</dbReference>
<dbReference type="SUPFAM" id="SSF55073">
    <property type="entry name" value="Nucleotide cyclase"/>
    <property type="match status" value="2"/>
</dbReference>
<dbReference type="InterPro" id="IPR000014">
    <property type="entry name" value="PAS"/>
</dbReference>
<dbReference type="SMART" id="SM00052">
    <property type="entry name" value="EAL"/>
    <property type="match status" value="1"/>
</dbReference>
<name>E7GCJ1_9FIRM</name>
<dbReference type="GO" id="GO:0071111">
    <property type="term" value="F:cyclic-guanylate-specific phosphodiesterase activity"/>
    <property type="evidence" value="ECO:0007669"/>
    <property type="project" value="InterPro"/>
</dbReference>
<dbReference type="Gene3D" id="3.30.450.20">
    <property type="entry name" value="PAS domain"/>
    <property type="match status" value="1"/>
</dbReference>
<dbReference type="Pfam" id="PF08447">
    <property type="entry name" value="PAS_3"/>
    <property type="match status" value="1"/>
</dbReference>
<dbReference type="InterPro" id="IPR029787">
    <property type="entry name" value="Nucleotide_cyclase"/>
</dbReference>
<dbReference type="PROSITE" id="PS50883">
    <property type="entry name" value="EAL"/>
    <property type="match status" value="1"/>
</dbReference>
<dbReference type="Pfam" id="PF00563">
    <property type="entry name" value="EAL"/>
    <property type="match status" value="1"/>
</dbReference>
<evidence type="ECO:0000259" key="1">
    <source>
        <dbReference type="PROSITE" id="PS50883"/>
    </source>
</evidence>
<dbReference type="PROSITE" id="PS50887">
    <property type="entry name" value="GGDEF"/>
    <property type="match status" value="2"/>
</dbReference>
<dbReference type="HOGENOM" id="CLU_000445_36_0_9"/>
<dbReference type="PANTHER" id="PTHR33121">
    <property type="entry name" value="CYCLIC DI-GMP PHOSPHODIESTERASE PDEF"/>
    <property type="match status" value="1"/>
</dbReference>
<dbReference type="Gene3D" id="3.20.20.450">
    <property type="entry name" value="EAL domain"/>
    <property type="match status" value="1"/>
</dbReference>
<dbReference type="SUPFAM" id="SSF55785">
    <property type="entry name" value="PYP-like sensor domain (PAS domain)"/>
    <property type="match status" value="1"/>
</dbReference>
<dbReference type="Gene3D" id="3.30.70.270">
    <property type="match status" value="2"/>
</dbReference>
<evidence type="ECO:0000313" key="4">
    <source>
        <dbReference type="Proteomes" id="UP000003157"/>
    </source>
</evidence>
<evidence type="ECO:0000313" key="3">
    <source>
        <dbReference type="EMBL" id="EFW04200.1"/>
    </source>
</evidence>
<dbReference type="OrthoDB" id="1647636at2"/>
<feature type="domain" description="EAL" evidence="1">
    <location>
        <begin position="733"/>
        <end position="988"/>
    </location>
</feature>
<dbReference type="InterPro" id="IPR001633">
    <property type="entry name" value="EAL_dom"/>
</dbReference>
<dbReference type="InterPro" id="IPR050706">
    <property type="entry name" value="Cyclic-di-GMP_PDE-like"/>
</dbReference>
<accession>E7GCJ1</accession>
<dbReference type="CDD" id="cd01949">
    <property type="entry name" value="GGDEF"/>
    <property type="match status" value="2"/>
</dbReference>
<dbReference type="STRING" id="100884.GCA_000269565_00135"/>
<reference evidence="3 4" key="1">
    <citation type="submission" date="2010-12" db="EMBL/GenBank/DDBJ databases">
        <title>The Genome Sequence of Coprobacillus sp. strain 29_1.</title>
        <authorList>
            <consortium name="The Broad Institute Genome Sequencing Platform"/>
            <person name="Earl A."/>
            <person name="Ward D."/>
            <person name="Feldgarden M."/>
            <person name="Gevers D."/>
            <person name="Daigneault M."/>
            <person name="Sibley C.D."/>
            <person name="White A."/>
            <person name="Strauss J."/>
            <person name="Allen-Vercoe E."/>
            <person name="Young S.K."/>
            <person name="Zeng Q."/>
            <person name="Gargeya S."/>
            <person name="Fitzgerald M."/>
            <person name="Haas B."/>
            <person name="Abouelleil A."/>
            <person name="Alvarado L."/>
            <person name="Arachchi H.M."/>
            <person name="Berlin A."/>
            <person name="Brown A."/>
            <person name="Chapman S.B."/>
            <person name="Chen Z."/>
            <person name="Dunbar C."/>
            <person name="Freedman E."/>
            <person name="Gearin G."/>
            <person name="Gellesch M."/>
            <person name="Goldberg J."/>
            <person name="Griggs A."/>
            <person name="Gujja S."/>
            <person name="Heilman E."/>
            <person name="Heiman D."/>
            <person name="Howarth C."/>
            <person name="Larson L."/>
            <person name="Lui A."/>
            <person name="MacDonald P.J.P."/>
            <person name="Mehta T."/>
            <person name="Montmayeur A."/>
            <person name="Murphy C."/>
            <person name="Neiman D."/>
            <person name="Pearson M."/>
            <person name="Priest M."/>
            <person name="Roberts A."/>
            <person name="Saif S."/>
            <person name="Shea T."/>
            <person name="Shenoy N."/>
            <person name="Sisk P."/>
            <person name="Stolte C."/>
            <person name="Sykes S."/>
            <person name="White J."/>
            <person name="Yandava C."/>
            <person name="Nusbaum C."/>
            <person name="Birren B."/>
        </authorList>
    </citation>
    <scope>NUCLEOTIDE SEQUENCE [LARGE SCALE GENOMIC DNA]</scope>
    <source>
        <strain evidence="3 4">29_1</strain>
    </source>
</reference>
<sequence length="991" mass="116295">MDFENGKFLLDIYKNYKDLQHFFLDNDYQQSLISFFNILKPLIPIKNIAAFFLKNKQDKDFFYVYQIEDCQLLEYIHTHHEKTISSYHSSVHYLLICPLINQNTYYGELLFIRDIHEGDFTQKDKEVLKDIAHFYTSVFIDKDTYLHNLLNNNTIFSQFLDNIKANVLITNPHTDEILYINEHMKKNYRLDNPIGLQCWKVLQKNAYHRCDNCPVKLLIENPQQCYSWEEMSSFDNHVYQNYDCMVEWFDHSLVHFQYSVDITAIKQLTIDASFDELTGIYNRKFGKQALQNQILKARDDNKNIILCLFDIDHLKQINDSYGHHDGDYVISTIASYVRKTLNSEDVFLRLSGDEFLLSFYDNTTDNIHEHLNQILNDLESLKHDENLPYYLSFCYGLYKITPDCSLSLNEMITHADEKMYKWKKHNHLKKALDDLKKNSPVQNQFDYNKDLLYDALVKSTDDYIFICNMKDNIFKYTPSMVEEFDFPSEILTNAAAVFGTKIHPDDRYEFLNSNQLIADGRTDSHIVEYRALNKNNEYVWLRCHGHVEYDQDGEPSLFAGFITNLGKKNYRDNLTGLFNQFELEKRINETAGPFALMILNINDFKSINQLFNRDFGDNVLRIIGQNLQTLLHKDATVFKLESDEFGIMFKNIDIHSIQHIYQQIEKYSQDAHSYEDKHFTIQFNAGCVLSPKDGNTYLELRKNCEIALQYSRLQAQPHLILFHSHLSEEKTYSLQLINALKQDILNDFENFSLVFQPKFKSHSHKLIGFEALCRWKNPYFQNIGPDTFIPILENSGDIIPLGKWIFNQSLLQLKEWILYNSSIMMSINVSHVQLMENNFVLFIEQTLHKYHIPAQQVIIELTETAIAQSAYLVIQRIKELRALGVQIAMDDFGKGYSSLSLLKDEPLDIIKIDRSFVKDIKKDTFNATFMKSMIELCHQIQLKVVVEGIETKGELEIIETFNPDYIQGYYTGKPMQTDDSIQLILKKNVDN</sequence>
<dbReference type="Pfam" id="PF00990">
    <property type="entry name" value="GGDEF"/>
    <property type="match status" value="2"/>
</dbReference>
<dbReference type="SUPFAM" id="SSF141868">
    <property type="entry name" value="EAL domain-like"/>
    <property type="match status" value="1"/>
</dbReference>
<protein>
    <submittedName>
        <fullName evidence="3">Uncharacterized protein</fullName>
    </submittedName>
</protein>
<comment type="caution">
    <text evidence="3">The sequence shown here is derived from an EMBL/GenBank/DDBJ whole genome shotgun (WGS) entry which is preliminary data.</text>
</comment>
<dbReference type="eggNOG" id="COG2199">
    <property type="taxonomic scope" value="Bacteria"/>
</dbReference>
<keyword evidence="4" id="KW-1185">Reference proteome</keyword>
<dbReference type="SMART" id="SM00267">
    <property type="entry name" value="GGDEF"/>
    <property type="match status" value="2"/>
</dbReference>
<dbReference type="InterPro" id="IPR035965">
    <property type="entry name" value="PAS-like_dom_sf"/>
</dbReference>
<dbReference type="PANTHER" id="PTHR33121:SF70">
    <property type="entry name" value="SIGNALING PROTEIN YKOW"/>
    <property type="match status" value="1"/>
</dbReference>
<dbReference type="InterPro" id="IPR000160">
    <property type="entry name" value="GGDEF_dom"/>
</dbReference>
<gene>
    <name evidence="3" type="ORF">HMPREF9488_02483</name>
</gene>
<dbReference type="CDD" id="cd01948">
    <property type="entry name" value="EAL"/>
    <property type="match status" value="1"/>
</dbReference>
<evidence type="ECO:0000259" key="2">
    <source>
        <dbReference type="PROSITE" id="PS50887"/>
    </source>
</evidence>
<feature type="domain" description="GGDEF" evidence="2">
    <location>
        <begin position="592"/>
        <end position="724"/>
    </location>
</feature>
<dbReference type="Proteomes" id="UP000003157">
    <property type="component" value="Unassembled WGS sequence"/>
</dbReference>
<dbReference type="InterPro" id="IPR035919">
    <property type="entry name" value="EAL_sf"/>
</dbReference>
<dbReference type="GeneID" id="78228068"/>
<organism evidence="3 4">
    <name type="scientific">Coprobacillus cateniformis</name>
    <dbReference type="NCBI Taxonomy" id="100884"/>
    <lineage>
        <taxon>Bacteria</taxon>
        <taxon>Bacillati</taxon>
        <taxon>Bacillota</taxon>
        <taxon>Erysipelotrichia</taxon>
        <taxon>Erysipelotrichales</taxon>
        <taxon>Coprobacillaceae</taxon>
        <taxon>Coprobacillus</taxon>
    </lineage>
</organism>
<feature type="domain" description="GGDEF" evidence="2">
    <location>
        <begin position="302"/>
        <end position="435"/>
    </location>
</feature>
<dbReference type="AlphaFoldDB" id="E7GCJ1"/>
<dbReference type="eggNOG" id="COG5001">
    <property type="taxonomic scope" value="Bacteria"/>
</dbReference>
<dbReference type="InterPro" id="IPR043128">
    <property type="entry name" value="Rev_trsase/Diguanyl_cyclase"/>
</dbReference>
<proteinExistence type="predicted"/>
<dbReference type="NCBIfam" id="TIGR00254">
    <property type="entry name" value="GGDEF"/>
    <property type="match status" value="2"/>
</dbReference>
<dbReference type="InterPro" id="IPR013655">
    <property type="entry name" value="PAS_fold_3"/>
</dbReference>
<dbReference type="CDD" id="cd00130">
    <property type="entry name" value="PAS"/>
    <property type="match status" value="1"/>
</dbReference>